<dbReference type="eggNOG" id="COG2868">
    <property type="taxonomic scope" value="Bacteria"/>
</dbReference>
<dbReference type="HOGENOM" id="CLU_140910_2_2_9"/>
<name>E6MF19_9FIRM</name>
<dbReference type="AlphaFoldDB" id="E6MF19"/>
<evidence type="ECO:0000313" key="8">
    <source>
        <dbReference type="Proteomes" id="UP000004754"/>
    </source>
</evidence>
<dbReference type="SUPFAM" id="SSF118010">
    <property type="entry name" value="TM1457-like"/>
    <property type="match status" value="1"/>
</dbReference>
<dbReference type="Gene3D" id="3.30.70.1490">
    <property type="entry name" value="Cysteine protease Prp"/>
    <property type="match status" value="1"/>
</dbReference>
<dbReference type="STRING" id="887929.HMP0721_0602"/>
<evidence type="ECO:0000256" key="1">
    <source>
        <dbReference type="ARBA" id="ARBA00022517"/>
    </source>
</evidence>
<evidence type="ECO:0000256" key="4">
    <source>
        <dbReference type="ARBA" id="ARBA00022807"/>
    </source>
</evidence>
<evidence type="ECO:0000256" key="5">
    <source>
        <dbReference type="ARBA" id="ARBA00044503"/>
    </source>
</evidence>
<evidence type="ECO:0000256" key="6">
    <source>
        <dbReference type="ARBA" id="ARBA00044538"/>
    </source>
</evidence>
<keyword evidence="8" id="KW-1185">Reference proteome</keyword>
<dbReference type="GO" id="GO:0006508">
    <property type="term" value="P:proteolysis"/>
    <property type="evidence" value="ECO:0007669"/>
    <property type="project" value="UniProtKB-KW"/>
</dbReference>
<sequence length="120" mass="12909">MITVRFEKCDGNIQSVRVTGHSGYADVGEDIVCSGISALTIAVINGLTEVVGLKNEAVIVSLEPGHTIFNVPLSNDPQKKAAIAALIDTYELNVRATADEYQDYVKVIEKNTISGGQYHD</sequence>
<keyword evidence="3" id="KW-0378">Hydrolase</keyword>
<dbReference type="OrthoDB" id="48998at2"/>
<proteinExistence type="inferred from homology"/>
<dbReference type="PANTHER" id="PTHR39178">
    <property type="entry name" value="HYPOTHETICAL RIBOSOME-ASSOCIATED PROTEIN"/>
    <property type="match status" value="1"/>
</dbReference>
<keyword evidence="2" id="KW-0645">Protease</keyword>
<keyword evidence="1" id="KW-0690">Ribosome biogenesis</keyword>
<organism evidence="7 8">
    <name type="scientific">Pseudoramibacter alactolyticus ATCC 23263</name>
    <dbReference type="NCBI Taxonomy" id="887929"/>
    <lineage>
        <taxon>Bacteria</taxon>
        <taxon>Bacillati</taxon>
        <taxon>Bacillota</taxon>
        <taxon>Clostridia</taxon>
        <taxon>Eubacteriales</taxon>
        <taxon>Eubacteriaceae</taxon>
        <taxon>Pseudoramibacter</taxon>
    </lineage>
</organism>
<evidence type="ECO:0000256" key="2">
    <source>
        <dbReference type="ARBA" id="ARBA00022670"/>
    </source>
</evidence>
<dbReference type="InterPro" id="IPR007422">
    <property type="entry name" value="Peptidase_Prp"/>
</dbReference>
<dbReference type="EMBL" id="AEQN01000010">
    <property type="protein sequence ID" value="EFV02369.1"/>
    <property type="molecule type" value="Genomic_DNA"/>
</dbReference>
<gene>
    <name evidence="7" type="ORF">HMP0721_0602</name>
</gene>
<dbReference type="RefSeq" id="WP_006598023.1">
    <property type="nucleotide sequence ID" value="NZ_GL622359.1"/>
</dbReference>
<protein>
    <recommendedName>
        <fullName evidence="6">Ribosomal processing cysteine protease Prp</fullName>
    </recommendedName>
</protein>
<dbReference type="InterPro" id="IPR036764">
    <property type="entry name" value="Peptidase_Prp_sf"/>
</dbReference>
<dbReference type="Pfam" id="PF04327">
    <property type="entry name" value="Peptidase_Prp"/>
    <property type="match status" value="1"/>
</dbReference>
<evidence type="ECO:0000256" key="3">
    <source>
        <dbReference type="ARBA" id="ARBA00022801"/>
    </source>
</evidence>
<keyword evidence="4" id="KW-0788">Thiol protease</keyword>
<comment type="caution">
    <text evidence="7">The sequence shown here is derived from an EMBL/GenBank/DDBJ whole genome shotgun (WGS) entry which is preliminary data.</text>
</comment>
<dbReference type="CDD" id="cd16332">
    <property type="entry name" value="Prp-like"/>
    <property type="match status" value="1"/>
</dbReference>
<comment type="similarity">
    <text evidence="5">Belongs to the Prp family.</text>
</comment>
<dbReference type="PANTHER" id="PTHR39178:SF1">
    <property type="entry name" value="RIBOSOMAL-PROCESSING CYSTEINE PROTEASE PRP"/>
    <property type="match status" value="1"/>
</dbReference>
<dbReference type="Proteomes" id="UP000004754">
    <property type="component" value="Unassembled WGS sequence"/>
</dbReference>
<dbReference type="GO" id="GO:0042254">
    <property type="term" value="P:ribosome biogenesis"/>
    <property type="evidence" value="ECO:0007669"/>
    <property type="project" value="UniProtKB-KW"/>
</dbReference>
<evidence type="ECO:0000313" key="7">
    <source>
        <dbReference type="EMBL" id="EFV02369.1"/>
    </source>
</evidence>
<accession>E6MF19</accession>
<dbReference type="GO" id="GO:0008234">
    <property type="term" value="F:cysteine-type peptidase activity"/>
    <property type="evidence" value="ECO:0007669"/>
    <property type="project" value="UniProtKB-KW"/>
</dbReference>
<reference evidence="7 8" key="1">
    <citation type="submission" date="2010-12" db="EMBL/GenBank/DDBJ databases">
        <authorList>
            <person name="Muzny D."/>
            <person name="Qin X."/>
            <person name="Deng J."/>
            <person name="Jiang H."/>
            <person name="Liu Y."/>
            <person name="Qu J."/>
            <person name="Song X.-Z."/>
            <person name="Zhang L."/>
            <person name="Thornton R."/>
            <person name="Coyle M."/>
            <person name="Francisco L."/>
            <person name="Jackson L."/>
            <person name="Javaid M."/>
            <person name="Korchina V."/>
            <person name="Kovar C."/>
            <person name="Mata R."/>
            <person name="Mathew T."/>
            <person name="Ngo R."/>
            <person name="Nguyen L."/>
            <person name="Nguyen N."/>
            <person name="Okwuonu G."/>
            <person name="Ongeri F."/>
            <person name="Pham C."/>
            <person name="Simmons D."/>
            <person name="Wilczek-Boney K."/>
            <person name="Hale W."/>
            <person name="Jakkamsetti A."/>
            <person name="Pham P."/>
            <person name="Ruth R."/>
            <person name="San Lucas F."/>
            <person name="Warren J."/>
            <person name="Zhang J."/>
            <person name="Zhao Z."/>
            <person name="Zhou C."/>
            <person name="Zhu D."/>
            <person name="Lee S."/>
            <person name="Bess C."/>
            <person name="Blankenburg K."/>
            <person name="Forbes L."/>
            <person name="Fu Q."/>
            <person name="Gubbala S."/>
            <person name="Hirani K."/>
            <person name="Jayaseelan J.C."/>
            <person name="Lara F."/>
            <person name="Munidasa M."/>
            <person name="Palculict T."/>
            <person name="Patil S."/>
            <person name="Pu L.-L."/>
            <person name="Saada N."/>
            <person name="Tang L."/>
            <person name="Weissenberger G."/>
            <person name="Zhu Y."/>
            <person name="Hemphill L."/>
            <person name="Shang Y."/>
            <person name="Youmans B."/>
            <person name="Ayvaz T."/>
            <person name="Ross M."/>
            <person name="Santibanez J."/>
            <person name="Aqrawi P."/>
            <person name="Gross S."/>
            <person name="Joshi V."/>
            <person name="Fowler G."/>
            <person name="Nazareth L."/>
            <person name="Reid J."/>
            <person name="Worley K."/>
            <person name="Petrosino J."/>
            <person name="Highlander S."/>
            <person name="Gibbs R."/>
        </authorList>
    </citation>
    <scope>NUCLEOTIDE SEQUENCE [LARGE SCALE GENOMIC DNA]</scope>
    <source>
        <strain evidence="7 8">ATCC 23263</strain>
    </source>
</reference>